<comment type="caution">
    <text evidence="9">The sequence shown here is derived from an EMBL/GenBank/DDBJ whole genome shotgun (WGS) entry which is preliminary data.</text>
</comment>
<dbReference type="Pfam" id="PF04055">
    <property type="entry name" value="Radical_SAM"/>
    <property type="match status" value="1"/>
</dbReference>
<evidence type="ECO:0000256" key="4">
    <source>
        <dbReference type="ARBA" id="ARBA00022737"/>
    </source>
</evidence>
<protein>
    <submittedName>
        <fullName evidence="9">Kelch-like protein 8</fullName>
    </submittedName>
</protein>
<evidence type="ECO:0000256" key="2">
    <source>
        <dbReference type="ARBA" id="ARBA00022691"/>
    </source>
</evidence>
<dbReference type="Pfam" id="PF24681">
    <property type="entry name" value="Kelch_KLHDC2_KLHL20_DRC7"/>
    <property type="match status" value="1"/>
</dbReference>
<name>A0A2B4SBG7_STYPI</name>
<dbReference type="OrthoDB" id="45365at2759"/>
<dbReference type="AlphaFoldDB" id="A0A2B4SBG7"/>
<dbReference type="InterPro" id="IPR007197">
    <property type="entry name" value="rSAM"/>
</dbReference>
<dbReference type="SUPFAM" id="SSF117281">
    <property type="entry name" value="Kelch motif"/>
    <property type="match status" value="2"/>
</dbReference>
<dbReference type="Pfam" id="PF01344">
    <property type="entry name" value="Kelch_1"/>
    <property type="match status" value="2"/>
</dbReference>
<dbReference type="Gene3D" id="2.120.10.80">
    <property type="entry name" value="Kelch-type beta propeller"/>
    <property type="match status" value="2"/>
</dbReference>
<evidence type="ECO:0000256" key="5">
    <source>
        <dbReference type="ARBA" id="ARBA00023004"/>
    </source>
</evidence>
<feature type="domain" description="BTB" evidence="7">
    <location>
        <begin position="34"/>
        <end position="101"/>
    </location>
</feature>
<dbReference type="Gene3D" id="3.30.710.10">
    <property type="entry name" value="Potassium Channel Kv1.1, Chain A"/>
    <property type="match status" value="1"/>
</dbReference>
<dbReference type="SMART" id="SM00612">
    <property type="entry name" value="Kelch"/>
    <property type="match status" value="6"/>
</dbReference>
<reference evidence="10" key="1">
    <citation type="journal article" date="2017" name="bioRxiv">
        <title>Comparative analysis of the genomes of Stylophora pistillata and Acropora digitifera provides evidence for extensive differences between species of corals.</title>
        <authorList>
            <person name="Voolstra C.R."/>
            <person name="Li Y."/>
            <person name="Liew Y.J."/>
            <person name="Baumgarten S."/>
            <person name="Zoccola D."/>
            <person name="Flot J.-F."/>
            <person name="Tambutte S."/>
            <person name="Allemand D."/>
            <person name="Aranda M."/>
        </authorList>
    </citation>
    <scope>NUCLEOTIDE SEQUENCE [LARGE SCALE GENOMIC DNA]</scope>
</reference>
<dbReference type="Proteomes" id="UP000225706">
    <property type="component" value="Unassembled WGS sequence"/>
</dbReference>
<dbReference type="InterPro" id="IPR013785">
    <property type="entry name" value="Aldolase_TIM"/>
</dbReference>
<keyword evidence="6" id="KW-0411">Iron-sulfur</keyword>
<evidence type="ECO:0000259" key="8">
    <source>
        <dbReference type="PROSITE" id="PS51918"/>
    </source>
</evidence>
<dbReference type="Pfam" id="PF07707">
    <property type="entry name" value="BACK"/>
    <property type="match status" value="1"/>
</dbReference>
<dbReference type="STRING" id="50429.A0A2B4SBG7"/>
<dbReference type="InterPro" id="IPR000210">
    <property type="entry name" value="BTB/POZ_dom"/>
</dbReference>
<evidence type="ECO:0000313" key="10">
    <source>
        <dbReference type="Proteomes" id="UP000225706"/>
    </source>
</evidence>
<keyword evidence="5" id="KW-0408">Iron</keyword>
<dbReference type="Gene3D" id="3.20.20.70">
    <property type="entry name" value="Aldolase class I"/>
    <property type="match status" value="1"/>
</dbReference>
<dbReference type="PANTHER" id="PTHR24412:SF480">
    <property type="entry name" value="KELCH-LIKE PROTEIN 8"/>
    <property type="match status" value="1"/>
</dbReference>
<dbReference type="PROSITE" id="PS51918">
    <property type="entry name" value="RADICAL_SAM"/>
    <property type="match status" value="1"/>
</dbReference>
<feature type="domain" description="Radical SAM core" evidence="8">
    <location>
        <begin position="573"/>
        <end position="806"/>
    </location>
</feature>
<dbReference type="SUPFAM" id="SSF54695">
    <property type="entry name" value="POZ domain"/>
    <property type="match status" value="1"/>
</dbReference>
<dbReference type="InterPro" id="IPR006652">
    <property type="entry name" value="Kelch_1"/>
</dbReference>
<evidence type="ECO:0000313" key="9">
    <source>
        <dbReference type="EMBL" id="PFX27221.1"/>
    </source>
</evidence>
<dbReference type="Pfam" id="PF00651">
    <property type="entry name" value="BTB"/>
    <property type="match status" value="1"/>
</dbReference>
<keyword evidence="4" id="KW-0677">Repeat</keyword>
<keyword evidence="10" id="KW-1185">Reference proteome</keyword>
<evidence type="ECO:0000259" key="7">
    <source>
        <dbReference type="PROSITE" id="PS50097"/>
    </source>
</evidence>
<dbReference type="InterPro" id="IPR015915">
    <property type="entry name" value="Kelch-typ_b-propeller"/>
</dbReference>
<dbReference type="InterPro" id="IPR006638">
    <property type="entry name" value="Elp3/MiaA/NifB-like_rSAM"/>
</dbReference>
<organism evidence="9 10">
    <name type="scientific">Stylophora pistillata</name>
    <name type="common">Smooth cauliflower coral</name>
    <dbReference type="NCBI Taxonomy" id="50429"/>
    <lineage>
        <taxon>Eukaryota</taxon>
        <taxon>Metazoa</taxon>
        <taxon>Cnidaria</taxon>
        <taxon>Anthozoa</taxon>
        <taxon>Hexacorallia</taxon>
        <taxon>Scleractinia</taxon>
        <taxon>Astrocoeniina</taxon>
        <taxon>Pocilloporidae</taxon>
        <taxon>Stylophora</taxon>
    </lineage>
</organism>
<accession>A0A2B4SBG7</accession>
<sequence length="847" mass="94242">MGDIIVDTFHYEAHSLPNEAFDVLVQFFREKKLCDVIIQAGERKVKCHRVVLSSCSPYFRGMFTNDMIECSKDTVVIHGLSEEAVIQLINFIYTRKITISIDNIEALLTAAAVFQLDLVVHACCEFMKRHLHPSNCLEMRAYAELHGCRDFIEAADAYSRSCFLSLMNTDALLKTSFRHFLAIISGEDLFVKREEQVFEAIVAWVRYDLVSREQFLSDLLSHVRLPMIATDYLIQRVERDLIIRSNVACRDLIDEAKNVKLYPSLVKVNIRAQPRKSTSGTLFSIGGRGKSGDPLKCIECYDWFHNCWFQVAEVSTPRRHVAVASVAGKVYAIGGHDGSQHLNTVECLDPEVNQWKIVSSMEISRRGMSAGVLEGVIYVAGGLDETTCFDAVERYDPENDTWSMVAPMLMPRGGVGVAGLGGYLYAVGGNDGAASLQSVERYNPHTNKWSRVASMNRRRAGVGVAVVGEFLYAIGGFDDSSPLDSVEKYDPRTNQWTYVAKMTTCRGGVGAGAMGGRLWAVGGHNGEQYLNSVESYNPLADIWEEGAPMHVFRAGSGVVGSFCDVEVLHNSRDAINHRQEIPHSRGTKSGRVYIGRSYSTGESLQEKERTAVCEEAKCPNIGECWGGGESETATATIMVLTSVNIELRNPGILVECLTGDFRGDLKGVEDVVKSGLDVYAHNVETVNRLQLLVRDPRANYKQSLEVLRHVKRLEPSMVTKSSLMLGLGESDEEVQQALKDLRDANVDCVTLGQYMQPTRLHLKVTASLQVYTVLLNGVRLHNKVTEYITPEKFKHWELVGDELGFAYTASGPLVRSSYKAGEFFLTNLLKTRKRNTDCQHQTEGKTS</sequence>
<dbReference type="EMBL" id="LSMT01000108">
    <property type="protein sequence ID" value="PFX27221.1"/>
    <property type="molecule type" value="Genomic_DNA"/>
</dbReference>
<evidence type="ECO:0000256" key="3">
    <source>
        <dbReference type="ARBA" id="ARBA00022723"/>
    </source>
</evidence>
<dbReference type="SUPFAM" id="SSF102114">
    <property type="entry name" value="Radical SAM enzymes"/>
    <property type="match status" value="1"/>
</dbReference>
<dbReference type="InterPro" id="IPR058240">
    <property type="entry name" value="rSAM_sf"/>
</dbReference>
<dbReference type="SMART" id="SM00225">
    <property type="entry name" value="BTB"/>
    <property type="match status" value="1"/>
</dbReference>
<dbReference type="InterPro" id="IPR011333">
    <property type="entry name" value="SKP1/BTB/POZ_sf"/>
</dbReference>
<keyword evidence="1" id="KW-0880">Kelch repeat</keyword>
<dbReference type="SMART" id="SM00875">
    <property type="entry name" value="BACK"/>
    <property type="match status" value="1"/>
</dbReference>
<dbReference type="SMART" id="SM00729">
    <property type="entry name" value="Elp3"/>
    <property type="match status" value="1"/>
</dbReference>
<dbReference type="GO" id="GO:0003824">
    <property type="term" value="F:catalytic activity"/>
    <property type="evidence" value="ECO:0007669"/>
    <property type="project" value="InterPro"/>
</dbReference>
<dbReference type="InterPro" id="IPR011705">
    <property type="entry name" value="BACK"/>
</dbReference>
<dbReference type="Gene3D" id="1.25.40.420">
    <property type="match status" value="1"/>
</dbReference>
<dbReference type="PROSITE" id="PS50097">
    <property type="entry name" value="BTB"/>
    <property type="match status" value="1"/>
</dbReference>
<dbReference type="PANTHER" id="PTHR24412">
    <property type="entry name" value="KELCH PROTEIN"/>
    <property type="match status" value="1"/>
</dbReference>
<dbReference type="FunFam" id="1.25.40.420:FF:000001">
    <property type="entry name" value="Kelch-like family member 12"/>
    <property type="match status" value="1"/>
</dbReference>
<evidence type="ECO:0000256" key="1">
    <source>
        <dbReference type="ARBA" id="ARBA00022441"/>
    </source>
</evidence>
<proteinExistence type="predicted"/>
<gene>
    <name evidence="9" type="primary">KLHL8</name>
    <name evidence="9" type="ORF">AWC38_SpisGene8081</name>
</gene>
<keyword evidence="2" id="KW-0949">S-adenosyl-L-methionine</keyword>
<dbReference type="GO" id="GO:0046872">
    <property type="term" value="F:metal ion binding"/>
    <property type="evidence" value="ECO:0007669"/>
    <property type="project" value="UniProtKB-KW"/>
</dbReference>
<keyword evidence="3" id="KW-0479">Metal-binding</keyword>
<evidence type="ECO:0000256" key="6">
    <source>
        <dbReference type="ARBA" id="ARBA00023014"/>
    </source>
</evidence>
<dbReference type="GO" id="GO:0051536">
    <property type="term" value="F:iron-sulfur cluster binding"/>
    <property type="evidence" value="ECO:0007669"/>
    <property type="project" value="UniProtKB-KW"/>
</dbReference>